<dbReference type="EMBL" id="PPSL01000006">
    <property type="protein sequence ID" value="PQJ09445.1"/>
    <property type="molecule type" value="Genomic_DNA"/>
</dbReference>
<proteinExistence type="predicted"/>
<keyword evidence="1" id="KW-0732">Signal</keyword>
<evidence type="ECO:0000256" key="1">
    <source>
        <dbReference type="SAM" id="SignalP"/>
    </source>
</evidence>
<protein>
    <recommendedName>
        <fullName evidence="4">Lipoprotein</fullName>
    </recommendedName>
</protein>
<feature type="chain" id="PRO_5015603001" description="Lipoprotein" evidence="1">
    <location>
        <begin position="19"/>
        <end position="170"/>
    </location>
</feature>
<evidence type="ECO:0008006" key="4">
    <source>
        <dbReference type="Google" id="ProtNLM"/>
    </source>
</evidence>
<reference evidence="2 3" key="1">
    <citation type="submission" date="2018-01" db="EMBL/GenBank/DDBJ databases">
        <title>A novel member of the phylum Bacteroidetes isolated from glacier ice.</title>
        <authorList>
            <person name="Liu Q."/>
            <person name="Xin Y.-H."/>
        </authorList>
    </citation>
    <scope>NUCLEOTIDE SEQUENCE [LARGE SCALE GENOMIC DNA]</scope>
    <source>
        <strain evidence="2 3">RB1R16</strain>
    </source>
</reference>
<organism evidence="2 3">
    <name type="scientific">Flavipsychrobacter stenotrophus</name>
    <dbReference type="NCBI Taxonomy" id="2077091"/>
    <lineage>
        <taxon>Bacteria</taxon>
        <taxon>Pseudomonadati</taxon>
        <taxon>Bacteroidota</taxon>
        <taxon>Chitinophagia</taxon>
        <taxon>Chitinophagales</taxon>
        <taxon>Chitinophagaceae</taxon>
        <taxon>Flavipsychrobacter</taxon>
    </lineage>
</organism>
<accession>A0A2S7SS71</accession>
<dbReference type="PROSITE" id="PS51257">
    <property type="entry name" value="PROKAR_LIPOPROTEIN"/>
    <property type="match status" value="1"/>
</dbReference>
<sequence length="170" mass="19385">MKKILLLCCLFSAFLACKKADNTRTVSGYGQAIDSMNLSYNKTYLFFFERTVGGVTTVDSDRVLFRSNGTVSEVKNRYDFLSHTYPDTITYAINTSFDYNINWAQIPNALVFSAYPIHDSVRGYLLHDFLNNDVVILFRTTNDRAANNQIRVIHALPDSTSYVFGYVKKI</sequence>
<evidence type="ECO:0000313" key="3">
    <source>
        <dbReference type="Proteomes" id="UP000239872"/>
    </source>
</evidence>
<dbReference type="Proteomes" id="UP000239872">
    <property type="component" value="Unassembled WGS sequence"/>
</dbReference>
<dbReference type="RefSeq" id="WP_105040895.1">
    <property type="nucleotide sequence ID" value="NZ_PPSL01000006.1"/>
</dbReference>
<comment type="caution">
    <text evidence="2">The sequence shown here is derived from an EMBL/GenBank/DDBJ whole genome shotgun (WGS) entry which is preliminary data.</text>
</comment>
<gene>
    <name evidence="2" type="ORF">CJD36_019580</name>
</gene>
<evidence type="ECO:0000313" key="2">
    <source>
        <dbReference type="EMBL" id="PQJ09445.1"/>
    </source>
</evidence>
<keyword evidence="3" id="KW-1185">Reference proteome</keyword>
<name>A0A2S7SS71_9BACT</name>
<dbReference type="AlphaFoldDB" id="A0A2S7SS71"/>
<feature type="signal peptide" evidence="1">
    <location>
        <begin position="1"/>
        <end position="18"/>
    </location>
</feature>